<name>A0A8T0JZ82_PHAAN</name>
<gene>
    <name evidence="2" type="ORF">HKW66_Vig0224230</name>
</gene>
<evidence type="ECO:0000313" key="2">
    <source>
        <dbReference type="EMBL" id="KAG2390171.1"/>
    </source>
</evidence>
<feature type="region of interest" description="Disordered" evidence="1">
    <location>
        <begin position="183"/>
        <end position="205"/>
    </location>
</feature>
<feature type="compositionally biased region" description="Basic and acidic residues" evidence="1">
    <location>
        <begin position="187"/>
        <end position="202"/>
    </location>
</feature>
<proteinExistence type="predicted"/>
<dbReference type="Proteomes" id="UP000743370">
    <property type="component" value="Unassembled WGS sequence"/>
</dbReference>
<protein>
    <submittedName>
        <fullName evidence="2">Uncharacterized protein</fullName>
    </submittedName>
</protein>
<evidence type="ECO:0000256" key="1">
    <source>
        <dbReference type="SAM" id="MobiDB-lite"/>
    </source>
</evidence>
<evidence type="ECO:0000313" key="3">
    <source>
        <dbReference type="Proteomes" id="UP000743370"/>
    </source>
</evidence>
<dbReference type="EMBL" id="JABFOF010000007">
    <property type="protein sequence ID" value="KAG2390171.1"/>
    <property type="molecule type" value="Genomic_DNA"/>
</dbReference>
<accession>A0A8T0JZ82</accession>
<sequence>MLSQSTSTPTLWAISTFHGALELRDWSKGCYLEVDVQGEQQQLQVCDHSISIGVESDVKKEGAKQVKAHEVGVSGISEECLVPDSTSPEDTHQKKDFVRKKKKALKSQGAEVESELEPKESNITENPQQCTLDLKLVLTMHLQFEEKLKNALDLKGQNPVMASHLKRQGFLYPAVALSIDPKIPDQASRKDTATPIDQDQKVSKKNRKSNHVDIYASCFPTSLFPTFNYFPIFNNNKP</sequence>
<organism evidence="2 3">
    <name type="scientific">Phaseolus angularis</name>
    <name type="common">Azuki bean</name>
    <name type="synonym">Vigna angularis</name>
    <dbReference type="NCBI Taxonomy" id="3914"/>
    <lineage>
        <taxon>Eukaryota</taxon>
        <taxon>Viridiplantae</taxon>
        <taxon>Streptophyta</taxon>
        <taxon>Embryophyta</taxon>
        <taxon>Tracheophyta</taxon>
        <taxon>Spermatophyta</taxon>
        <taxon>Magnoliopsida</taxon>
        <taxon>eudicotyledons</taxon>
        <taxon>Gunneridae</taxon>
        <taxon>Pentapetalae</taxon>
        <taxon>rosids</taxon>
        <taxon>fabids</taxon>
        <taxon>Fabales</taxon>
        <taxon>Fabaceae</taxon>
        <taxon>Papilionoideae</taxon>
        <taxon>50 kb inversion clade</taxon>
        <taxon>NPAAA clade</taxon>
        <taxon>indigoferoid/millettioid clade</taxon>
        <taxon>Phaseoleae</taxon>
        <taxon>Vigna</taxon>
    </lineage>
</organism>
<reference evidence="2 3" key="1">
    <citation type="submission" date="2020-05" db="EMBL/GenBank/DDBJ databases">
        <title>Vigna angularis (adzuki bean) Var. LongXiaoDou No. 4 denovo assembly.</title>
        <authorList>
            <person name="Xiang H."/>
        </authorList>
    </citation>
    <scope>NUCLEOTIDE SEQUENCE [LARGE SCALE GENOMIC DNA]</scope>
    <source>
        <tissue evidence="2">Leaf</tissue>
    </source>
</reference>
<dbReference type="AlphaFoldDB" id="A0A8T0JZ82"/>
<comment type="caution">
    <text evidence="2">The sequence shown here is derived from an EMBL/GenBank/DDBJ whole genome shotgun (WGS) entry which is preliminary data.</text>
</comment>